<feature type="compositionally biased region" description="Low complexity" evidence="1">
    <location>
        <begin position="192"/>
        <end position="205"/>
    </location>
</feature>
<dbReference type="VEuPathDB" id="FungiDB:B9J08_004626"/>
<dbReference type="VEuPathDB" id="FungiDB:CJJ09_004639"/>
<dbReference type="EMBL" id="LGST01000057">
    <property type="protein sequence ID" value="KND96297.1"/>
    <property type="molecule type" value="Genomic_DNA"/>
</dbReference>
<feature type="region of interest" description="Disordered" evidence="1">
    <location>
        <begin position="264"/>
        <end position="353"/>
    </location>
</feature>
<dbReference type="VEuPathDB" id="FungiDB:CJI96_0004524"/>
<proteinExistence type="predicted"/>
<dbReference type="VEuPathDB" id="FungiDB:QG37_07426"/>
<dbReference type="PANTHER" id="PTHR13237:SF9">
    <property type="entry name" value="NEUROGUIDIN"/>
    <property type="match status" value="1"/>
</dbReference>
<reference evidence="3" key="1">
    <citation type="journal article" date="2015" name="BMC Genomics">
        <title>Draft genome of a commonly misdiagnosed multidrug resistant pathogen Candida auris.</title>
        <authorList>
            <person name="Chatterjee S."/>
            <person name="Alampalli S.V."/>
            <person name="Nageshan R.K."/>
            <person name="Chettiar S.T."/>
            <person name="Joshi S."/>
            <person name="Tatu U.S."/>
        </authorList>
    </citation>
    <scope>NUCLEOTIDE SEQUENCE [LARGE SCALE GENOMIC DNA]</scope>
    <source>
        <strain evidence="3">6684</strain>
    </source>
</reference>
<dbReference type="GO" id="GO:0000462">
    <property type="term" value="P:maturation of SSU-rRNA from tricistronic rRNA transcript (SSU-rRNA, 5.8S rRNA, LSU-rRNA)"/>
    <property type="evidence" value="ECO:0007669"/>
    <property type="project" value="TreeGrafter"/>
</dbReference>
<gene>
    <name evidence="2" type="ORF">QG37_07426</name>
</gene>
<evidence type="ECO:0000256" key="1">
    <source>
        <dbReference type="SAM" id="MobiDB-lite"/>
    </source>
</evidence>
<evidence type="ECO:0000313" key="2">
    <source>
        <dbReference type="EMBL" id="KND96297.1"/>
    </source>
</evidence>
<dbReference type="InterPro" id="IPR007146">
    <property type="entry name" value="Sas10/Utp3/C1D"/>
</dbReference>
<evidence type="ECO:0000313" key="3">
    <source>
        <dbReference type="Proteomes" id="UP000037122"/>
    </source>
</evidence>
<dbReference type="Pfam" id="PF04000">
    <property type="entry name" value="Sas10_Utp3"/>
    <property type="match status" value="1"/>
</dbReference>
<dbReference type="SUPFAM" id="SSF48371">
    <property type="entry name" value="ARM repeat"/>
    <property type="match status" value="1"/>
</dbReference>
<feature type="region of interest" description="Disordered" evidence="1">
    <location>
        <begin position="141"/>
        <end position="232"/>
    </location>
</feature>
<accession>A0A0L0NQ57</accession>
<feature type="compositionally biased region" description="Acidic residues" evidence="1">
    <location>
        <begin position="157"/>
        <end position="185"/>
    </location>
</feature>
<dbReference type="PANTHER" id="PTHR13237">
    <property type="entry name" value="SOMETHING ABOUT SILENCING PROTEIN 10-RELATED"/>
    <property type="match status" value="1"/>
</dbReference>
<organism evidence="2 3">
    <name type="scientific">Candidozyma auris</name>
    <name type="common">Yeast</name>
    <name type="synonym">Candida auris</name>
    <dbReference type="NCBI Taxonomy" id="498019"/>
    <lineage>
        <taxon>Eukaryota</taxon>
        <taxon>Fungi</taxon>
        <taxon>Dikarya</taxon>
        <taxon>Ascomycota</taxon>
        <taxon>Saccharomycotina</taxon>
        <taxon>Pichiomycetes</taxon>
        <taxon>Metschnikowiaceae</taxon>
        <taxon>Candidozyma</taxon>
    </lineage>
</organism>
<name>A0A0L0NQ57_CANAR</name>
<dbReference type="Proteomes" id="UP000037122">
    <property type="component" value="Unassembled WGS sequence"/>
</dbReference>
<dbReference type="AlphaFoldDB" id="A0A0L0NQ57"/>
<dbReference type="VEuPathDB" id="FungiDB:CJJ07_001415"/>
<feature type="compositionally biased region" description="Basic and acidic residues" evidence="1">
    <location>
        <begin position="276"/>
        <end position="293"/>
    </location>
</feature>
<protein>
    <submittedName>
        <fullName evidence="2">Uncharacterized protein</fullName>
    </submittedName>
</protein>
<dbReference type="GO" id="GO:0032040">
    <property type="term" value="C:small-subunit processome"/>
    <property type="evidence" value="ECO:0007669"/>
    <property type="project" value="TreeGrafter"/>
</dbReference>
<dbReference type="VEuPathDB" id="FungiDB:CJI97_004826"/>
<sequence>MATVNDLLKGIVASLEQTEASVRAVDDKFIQNDEEFRPTMIKSLLEKSSSSGHLEGMSLLSLKNEALLSYVNSLVLVLLSHVERLRLLELEDKVAPLKRKAVESSVQQRVTLEKGIKPLEKKLTYQLDKMVRSFHKMEEDNARMEQKVAEAAANGSVEDEEEENEDEEDEDEEDEEDEDDSDEDALSYKPDASALKKMAKASLAKNGKPAPGGKYRPPKISAAAPPTQFDDRAISAKSKRKLQSMEEYLRESSDLPQMEASIGATILGHGRGGVKTSRDSQKEREIQRYEESNFTRLPTTATKKTHRQQMAERANTFAGEDWSMFNNNRSLKEGTSRKRKGGSAWDRAKRSRH</sequence>
<dbReference type="InterPro" id="IPR016024">
    <property type="entry name" value="ARM-type_fold"/>
</dbReference>
<comment type="caution">
    <text evidence="2">The sequence shown here is derived from an EMBL/GenBank/DDBJ whole genome shotgun (WGS) entry which is preliminary data.</text>
</comment>